<gene>
    <name evidence="6" type="ORF">Aau02nite_15250</name>
</gene>
<dbReference type="GO" id="GO:0000976">
    <property type="term" value="F:transcription cis-regulatory region binding"/>
    <property type="evidence" value="ECO:0007669"/>
    <property type="project" value="TreeGrafter"/>
</dbReference>
<keyword evidence="2" id="KW-0238">DNA-binding</keyword>
<dbReference type="SUPFAM" id="SSF47413">
    <property type="entry name" value="lambda repressor-like DNA-binding domains"/>
    <property type="match status" value="1"/>
</dbReference>
<evidence type="ECO:0000256" key="3">
    <source>
        <dbReference type="ARBA" id="ARBA00023163"/>
    </source>
</evidence>
<dbReference type="EMBL" id="BOQL01000016">
    <property type="protein sequence ID" value="GIM65177.1"/>
    <property type="molecule type" value="Genomic_DNA"/>
</dbReference>
<dbReference type="InterPro" id="IPR046335">
    <property type="entry name" value="LacI/GalR-like_sensor"/>
</dbReference>
<name>A0A919S4Q7_9ACTN</name>
<dbReference type="InterPro" id="IPR010982">
    <property type="entry name" value="Lambda_DNA-bd_dom_sf"/>
</dbReference>
<proteinExistence type="predicted"/>
<dbReference type="Pfam" id="PF00356">
    <property type="entry name" value="LacI"/>
    <property type="match status" value="1"/>
</dbReference>
<dbReference type="SMART" id="SM00354">
    <property type="entry name" value="HTH_LACI"/>
    <property type="match status" value="1"/>
</dbReference>
<dbReference type="SUPFAM" id="SSF53822">
    <property type="entry name" value="Periplasmic binding protein-like I"/>
    <property type="match status" value="1"/>
</dbReference>
<dbReference type="PANTHER" id="PTHR30146">
    <property type="entry name" value="LACI-RELATED TRANSCRIPTIONAL REPRESSOR"/>
    <property type="match status" value="1"/>
</dbReference>
<dbReference type="PANTHER" id="PTHR30146:SF155">
    <property type="entry name" value="ALANINE RACEMASE"/>
    <property type="match status" value="1"/>
</dbReference>
<sequence length="352" mass="37257">MKRPTIADIAREAGVSKGAVSYALNDRPGVSEVTRARILAIADRLGFRASAAARALAGAPAKVVGLALRRPASTLGVEPFFMELVSGLEAELSIRSYALLLQMVPDDDPAAEIEVYRQWWIEGRVDGVLLCDVRADDPRVPAVAEIGLPAVVVGPPTEGELLPSLWSDDAVSVTEAVEHLAGLGHRRIARVAGIPELAHTGARSRAFAETCERLGITGATTVWTDYTGEAGARATRDLLHTRPRPTAIVYDNDIMAIAGLATAQELGFAVPAELSIVAWDDSPVCGLVHPPLTALTRDIVAYGENAARLLLAVIAGDEVTSRLDEPAHLVARASTAPPPTAENQEPTTENKD</sequence>
<evidence type="ECO:0000313" key="6">
    <source>
        <dbReference type="EMBL" id="GIM65177.1"/>
    </source>
</evidence>
<evidence type="ECO:0000313" key="7">
    <source>
        <dbReference type="Proteomes" id="UP000681340"/>
    </source>
</evidence>
<accession>A0A919S4Q7</accession>
<evidence type="ECO:0000256" key="1">
    <source>
        <dbReference type="ARBA" id="ARBA00023015"/>
    </source>
</evidence>
<feature type="domain" description="HTH lacI-type" evidence="5">
    <location>
        <begin position="4"/>
        <end position="58"/>
    </location>
</feature>
<dbReference type="InterPro" id="IPR000843">
    <property type="entry name" value="HTH_LacI"/>
</dbReference>
<comment type="caution">
    <text evidence="6">The sequence shown here is derived from an EMBL/GenBank/DDBJ whole genome shotgun (WGS) entry which is preliminary data.</text>
</comment>
<dbReference type="PROSITE" id="PS50932">
    <property type="entry name" value="HTH_LACI_2"/>
    <property type="match status" value="1"/>
</dbReference>
<evidence type="ECO:0000256" key="4">
    <source>
        <dbReference type="SAM" id="MobiDB-lite"/>
    </source>
</evidence>
<feature type="region of interest" description="Disordered" evidence="4">
    <location>
        <begin position="328"/>
        <end position="352"/>
    </location>
</feature>
<dbReference type="CDD" id="cd01392">
    <property type="entry name" value="HTH_LacI"/>
    <property type="match status" value="1"/>
</dbReference>
<dbReference type="CDD" id="cd06267">
    <property type="entry name" value="PBP1_LacI_sugar_binding-like"/>
    <property type="match status" value="1"/>
</dbReference>
<protein>
    <submittedName>
        <fullName evidence="6">LacI family transcriptional regulator</fullName>
    </submittedName>
</protein>
<dbReference type="Gene3D" id="1.10.260.40">
    <property type="entry name" value="lambda repressor-like DNA-binding domains"/>
    <property type="match status" value="1"/>
</dbReference>
<keyword evidence="1" id="KW-0805">Transcription regulation</keyword>
<dbReference type="PROSITE" id="PS00356">
    <property type="entry name" value="HTH_LACI_1"/>
    <property type="match status" value="1"/>
</dbReference>
<reference evidence="6" key="1">
    <citation type="submission" date="2021-03" db="EMBL/GenBank/DDBJ databases">
        <title>Whole genome shotgun sequence of Actinoplanes auranticolor NBRC 12245.</title>
        <authorList>
            <person name="Komaki H."/>
            <person name="Tamura T."/>
        </authorList>
    </citation>
    <scope>NUCLEOTIDE SEQUENCE</scope>
    <source>
        <strain evidence="6">NBRC 12245</strain>
    </source>
</reference>
<dbReference type="Pfam" id="PF13377">
    <property type="entry name" value="Peripla_BP_3"/>
    <property type="match status" value="1"/>
</dbReference>
<dbReference type="GO" id="GO:0003700">
    <property type="term" value="F:DNA-binding transcription factor activity"/>
    <property type="evidence" value="ECO:0007669"/>
    <property type="project" value="TreeGrafter"/>
</dbReference>
<keyword evidence="3" id="KW-0804">Transcription</keyword>
<organism evidence="6 7">
    <name type="scientific">Actinoplanes auranticolor</name>
    <dbReference type="NCBI Taxonomy" id="47988"/>
    <lineage>
        <taxon>Bacteria</taxon>
        <taxon>Bacillati</taxon>
        <taxon>Actinomycetota</taxon>
        <taxon>Actinomycetes</taxon>
        <taxon>Micromonosporales</taxon>
        <taxon>Micromonosporaceae</taxon>
        <taxon>Actinoplanes</taxon>
    </lineage>
</organism>
<dbReference type="RefSeq" id="WP_212987607.1">
    <property type="nucleotide sequence ID" value="NZ_BAABEA010000002.1"/>
</dbReference>
<dbReference type="Gene3D" id="3.40.50.2300">
    <property type="match status" value="2"/>
</dbReference>
<keyword evidence="7" id="KW-1185">Reference proteome</keyword>
<dbReference type="AlphaFoldDB" id="A0A919S4Q7"/>
<feature type="compositionally biased region" description="Polar residues" evidence="4">
    <location>
        <begin position="341"/>
        <end position="352"/>
    </location>
</feature>
<dbReference type="InterPro" id="IPR028082">
    <property type="entry name" value="Peripla_BP_I"/>
</dbReference>
<evidence type="ECO:0000256" key="2">
    <source>
        <dbReference type="ARBA" id="ARBA00023125"/>
    </source>
</evidence>
<evidence type="ECO:0000259" key="5">
    <source>
        <dbReference type="PROSITE" id="PS50932"/>
    </source>
</evidence>
<dbReference type="Proteomes" id="UP000681340">
    <property type="component" value="Unassembled WGS sequence"/>
</dbReference>